<organism evidence="1 2">
    <name type="scientific">Rosa chinensis</name>
    <name type="common">China rose</name>
    <dbReference type="NCBI Taxonomy" id="74649"/>
    <lineage>
        <taxon>Eukaryota</taxon>
        <taxon>Viridiplantae</taxon>
        <taxon>Streptophyta</taxon>
        <taxon>Embryophyta</taxon>
        <taxon>Tracheophyta</taxon>
        <taxon>Spermatophyta</taxon>
        <taxon>Magnoliopsida</taxon>
        <taxon>eudicotyledons</taxon>
        <taxon>Gunneridae</taxon>
        <taxon>Pentapetalae</taxon>
        <taxon>rosids</taxon>
        <taxon>fabids</taxon>
        <taxon>Rosales</taxon>
        <taxon>Rosaceae</taxon>
        <taxon>Rosoideae</taxon>
        <taxon>Rosoideae incertae sedis</taxon>
        <taxon>Rosa</taxon>
    </lineage>
</organism>
<evidence type="ECO:0000313" key="2">
    <source>
        <dbReference type="Proteomes" id="UP000238479"/>
    </source>
</evidence>
<keyword evidence="2" id="KW-1185">Reference proteome</keyword>
<dbReference type="AlphaFoldDB" id="A0A2P6R2Q2"/>
<dbReference type="Proteomes" id="UP000238479">
    <property type="component" value="Chromosome 4"/>
</dbReference>
<accession>A0A2P6R2Q2</accession>
<proteinExistence type="predicted"/>
<gene>
    <name evidence="1" type="ORF">RchiOBHm_Chr4g0438771</name>
</gene>
<sequence length="53" mass="5608">MISLVDGTSSLFSEWAPPEDLPDFLSLISTLSDSLPPPPDDDFAVDFAASLAP</sequence>
<dbReference type="EMBL" id="PDCK01000042">
    <property type="protein sequence ID" value="PRQ40688.1"/>
    <property type="molecule type" value="Genomic_DNA"/>
</dbReference>
<protein>
    <submittedName>
        <fullName evidence="1">Uncharacterized protein</fullName>
    </submittedName>
</protein>
<dbReference type="Gramene" id="PRQ40688">
    <property type="protein sequence ID" value="PRQ40688"/>
    <property type="gene ID" value="RchiOBHm_Chr4g0438771"/>
</dbReference>
<name>A0A2P6R2Q2_ROSCH</name>
<evidence type="ECO:0000313" key="1">
    <source>
        <dbReference type="EMBL" id="PRQ40688.1"/>
    </source>
</evidence>
<comment type="caution">
    <text evidence="1">The sequence shown here is derived from an EMBL/GenBank/DDBJ whole genome shotgun (WGS) entry which is preliminary data.</text>
</comment>
<reference evidence="1 2" key="1">
    <citation type="journal article" date="2018" name="Nat. Genet.">
        <title>The Rosa genome provides new insights in the design of modern roses.</title>
        <authorList>
            <person name="Bendahmane M."/>
        </authorList>
    </citation>
    <scope>NUCLEOTIDE SEQUENCE [LARGE SCALE GENOMIC DNA]</scope>
    <source>
        <strain evidence="2">cv. Old Blush</strain>
    </source>
</reference>